<evidence type="ECO:0000313" key="2">
    <source>
        <dbReference type="Proteomes" id="UP000827721"/>
    </source>
</evidence>
<name>A0ABQ8HQF0_9ROSI</name>
<gene>
    <name evidence="1" type="ORF">JRO89_XS08G0190500</name>
</gene>
<sequence>MDRKPVLMGGPWSFDNALRVLEIPTGFGDFAKMQFQWMKFWIQIHNVPLICMTKNIGLFLGQSIGMVKDTDVGASGDCFGKFLRVRVSIDTLKPRKECLDEEDKLTIRSNSDFAFGSWMRASSPGKVRSSRDKHNNVDLLVGGRGQQRSLESVVVPTLDAGRGRVVVVQNLDSRSADKGKVSIQGSVEDLMLHNHEIGASDAGCLNATVGPIQNLNCGIED</sequence>
<protein>
    <recommendedName>
        <fullName evidence="3">DUF4283 domain-containing protein</fullName>
    </recommendedName>
</protein>
<reference evidence="1 2" key="1">
    <citation type="submission" date="2021-02" db="EMBL/GenBank/DDBJ databases">
        <title>Plant Genome Project.</title>
        <authorList>
            <person name="Zhang R.-G."/>
        </authorList>
    </citation>
    <scope>NUCLEOTIDE SEQUENCE [LARGE SCALE GENOMIC DNA]</scope>
    <source>
        <tissue evidence="1">Leaves</tissue>
    </source>
</reference>
<dbReference type="InterPro" id="IPR040256">
    <property type="entry name" value="At4g02000-like"/>
</dbReference>
<organism evidence="1 2">
    <name type="scientific">Xanthoceras sorbifolium</name>
    <dbReference type="NCBI Taxonomy" id="99658"/>
    <lineage>
        <taxon>Eukaryota</taxon>
        <taxon>Viridiplantae</taxon>
        <taxon>Streptophyta</taxon>
        <taxon>Embryophyta</taxon>
        <taxon>Tracheophyta</taxon>
        <taxon>Spermatophyta</taxon>
        <taxon>Magnoliopsida</taxon>
        <taxon>eudicotyledons</taxon>
        <taxon>Gunneridae</taxon>
        <taxon>Pentapetalae</taxon>
        <taxon>rosids</taxon>
        <taxon>malvids</taxon>
        <taxon>Sapindales</taxon>
        <taxon>Sapindaceae</taxon>
        <taxon>Xanthoceroideae</taxon>
        <taxon>Xanthoceras</taxon>
    </lineage>
</organism>
<dbReference type="EMBL" id="JAFEMO010000008">
    <property type="protein sequence ID" value="KAH7566568.1"/>
    <property type="molecule type" value="Genomic_DNA"/>
</dbReference>
<dbReference type="PANTHER" id="PTHR31286:SF167">
    <property type="entry name" value="OS09G0268800 PROTEIN"/>
    <property type="match status" value="1"/>
</dbReference>
<dbReference type="Proteomes" id="UP000827721">
    <property type="component" value="Unassembled WGS sequence"/>
</dbReference>
<accession>A0ABQ8HQF0</accession>
<evidence type="ECO:0000313" key="1">
    <source>
        <dbReference type="EMBL" id="KAH7566568.1"/>
    </source>
</evidence>
<dbReference type="PANTHER" id="PTHR31286">
    <property type="entry name" value="GLYCINE-RICH CELL WALL STRUCTURAL PROTEIN 1.8-LIKE"/>
    <property type="match status" value="1"/>
</dbReference>
<keyword evidence="2" id="KW-1185">Reference proteome</keyword>
<evidence type="ECO:0008006" key="3">
    <source>
        <dbReference type="Google" id="ProtNLM"/>
    </source>
</evidence>
<proteinExistence type="predicted"/>
<comment type="caution">
    <text evidence="1">The sequence shown here is derived from an EMBL/GenBank/DDBJ whole genome shotgun (WGS) entry which is preliminary data.</text>
</comment>